<keyword evidence="5" id="KW-0812">Transmembrane</keyword>
<keyword evidence="4" id="KW-0808">Transferase</keyword>
<organism evidence="9 10">
    <name type="scientific">Phenylobacterium koreense</name>
    <dbReference type="NCBI Taxonomy" id="266125"/>
    <lineage>
        <taxon>Bacteria</taxon>
        <taxon>Pseudomonadati</taxon>
        <taxon>Pseudomonadota</taxon>
        <taxon>Alphaproteobacteria</taxon>
        <taxon>Caulobacterales</taxon>
        <taxon>Caulobacteraceae</taxon>
        <taxon>Phenylobacterium</taxon>
    </lineage>
</organism>
<dbReference type="EC" id="2.7.13.3" evidence="2"/>
<dbReference type="InterPro" id="IPR050428">
    <property type="entry name" value="TCS_sensor_his_kinase"/>
</dbReference>
<dbReference type="SMART" id="SM00387">
    <property type="entry name" value="HATPase_c"/>
    <property type="match status" value="1"/>
</dbReference>
<evidence type="ECO:0000256" key="4">
    <source>
        <dbReference type="ARBA" id="ARBA00022679"/>
    </source>
</evidence>
<dbReference type="InterPro" id="IPR036890">
    <property type="entry name" value="HATPase_C_sf"/>
</dbReference>
<evidence type="ECO:0000256" key="6">
    <source>
        <dbReference type="ARBA" id="ARBA00022777"/>
    </source>
</evidence>
<evidence type="ECO:0000256" key="1">
    <source>
        <dbReference type="ARBA" id="ARBA00000085"/>
    </source>
</evidence>
<name>A0ABV2EEN7_9CAUL</name>
<dbReference type="PANTHER" id="PTHR45436:SF16">
    <property type="entry name" value="HISTIDINE KINASE"/>
    <property type="match status" value="1"/>
</dbReference>
<keyword evidence="10" id="KW-1185">Reference proteome</keyword>
<keyword evidence="7" id="KW-0472">Membrane</keyword>
<evidence type="ECO:0000313" key="9">
    <source>
        <dbReference type="EMBL" id="MET3525479.1"/>
    </source>
</evidence>
<dbReference type="GO" id="GO:0016301">
    <property type="term" value="F:kinase activity"/>
    <property type="evidence" value="ECO:0007669"/>
    <property type="project" value="UniProtKB-KW"/>
</dbReference>
<dbReference type="RefSeq" id="WP_354297150.1">
    <property type="nucleotide sequence ID" value="NZ_JBEPLU010000001.1"/>
</dbReference>
<comment type="catalytic activity">
    <reaction evidence="1">
        <text>ATP + protein L-histidine = ADP + protein N-phospho-L-histidine.</text>
        <dbReference type="EC" id="2.7.13.3"/>
    </reaction>
</comment>
<keyword evidence="7" id="KW-1133">Transmembrane helix</keyword>
<dbReference type="Gene3D" id="3.30.565.10">
    <property type="entry name" value="Histidine kinase-like ATPase, C-terminal domain"/>
    <property type="match status" value="1"/>
</dbReference>
<proteinExistence type="predicted"/>
<accession>A0ABV2EEN7</accession>
<dbReference type="InterPro" id="IPR003594">
    <property type="entry name" value="HATPase_dom"/>
</dbReference>
<reference evidence="9 10" key="1">
    <citation type="submission" date="2024-06" db="EMBL/GenBank/DDBJ databases">
        <title>Genomic Encyclopedia of Type Strains, Phase IV (KMG-IV): sequencing the most valuable type-strain genomes for metagenomic binning, comparative biology and taxonomic classification.</title>
        <authorList>
            <person name="Goeker M."/>
        </authorList>
    </citation>
    <scope>NUCLEOTIDE SEQUENCE [LARGE SCALE GENOMIC DNA]</scope>
    <source>
        <strain evidence="9 10">DSM 17809</strain>
    </source>
</reference>
<dbReference type="EMBL" id="JBEPLU010000001">
    <property type="protein sequence ID" value="MET3525479.1"/>
    <property type="molecule type" value="Genomic_DNA"/>
</dbReference>
<evidence type="ECO:0000313" key="10">
    <source>
        <dbReference type="Proteomes" id="UP001549110"/>
    </source>
</evidence>
<evidence type="ECO:0000256" key="2">
    <source>
        <dbReference type="ARBA" id="ARBA00012438"/>
    </source>
</evidence>
<protein>
    <recommendedName>
        <fullName evidence="2">histidine kinase</fullName>
        <ecNumber evidence="2">2.7.13.3</ecNumber>
    </recommendedName>
</protein>
<evidence type="ECO:0000256" key="5">
    <source>
        <dbReference type="ARBA" id="ARBA00022692"/>
    </source>
</evidence>
<dbReference type="InterPro" id="IPR005467">
    <property type="entry name" value="His_kinase_dom"/>
</dbReference>
<dbReference type="PROSITE" id="PS50109">
    <property type="entry name" value="HIS_KIN"/>
    <property type="match status" value="1"/>
</dbReference>
<keyword evidence="3" id="KW-0597">Phosphoprotein</keyword>
<evidence type="ECO:0000256" key="7">
    <source>
        <dbReference type="ARBA" id="ARBA00022989"/>
    </source>
</evidence>
<dbReference type="PANTHER" id="PTHR45436">
    <property type="entry name" value="SENSOR HISTIDINE KINASE YKOH"/>
    <property type="match status" value="1"/>
</dbReference>
<dbReference type="Proteomes" id="UP001549110">
    <property type="component" value="Unassembled WGS sequence"/>
</dbReference>
<sequence>MEREIALQALGMEGWHDRLKAARALTSLAQPEDLQALLAAHASETVSYVRKALDSGIRRVRRDIEEARAIDAESIPPSVMRQVHAKAVEEVTRTLLHEIEAIAGAIALAASREMPHYAQSATKAQVDRLEKQLESITRLKAAAAAPKMVQFSLGSWVKELVAEEAGDTGLSISLVGPENLVVEGDPKLLRLAVCNGLKNAIEAVQERPLELDNGVSRIVVSWEATDVECWVAIKDDGPGLTATATDALPIGRTTKIGHGGMGLMTAKQAMDSHGGSVSLSPGAQGGALFEVRWFGP</sequence>
<dbReference type="Pfam" id="PF02518">
    <property type="entry name" value="HATPase_c"/>
    <property type="match status" value="1"/>
</dbReference>
<evidence type="ECO:0000256" key="3">
    <source>
        <dbReference type="ARBA" id="ARBA00022553"/>
    </source>
</evidence>
<feature type="domain" description="Histidine kinase" evidence="8">
    <location>
        <begin position="94"/>
        <end position="296"/>
    </location>
</feature>
<keyword evidence="6 9" id="KW-0418">Kinase</keyword>
<evidence type="ECO:0000259" key="8">
    <source>
        <dbReference type="PROSITE" id="PS50109"/>
    </source>
</evidence>
<dbReference type="SUPFAM" id="SSF55874">
    <property type="entry name" value="ATPase domain of HSP90 chaperone/DNA topoisomerase II/histidine kinase"/>
    <property type="match status" value="1"/>
</dbReference>
<comment type="caution">
    <text evidence="9">The sequence shown here is derived from an EMBL/GenBank/DDBJ whole genome shotgun (WGS) entry which is preliminary data.</text>
</comment>
<gene>
    <name evidence="9" type="ORF">ABID41_000574</name>
</gene>